<comment type="caution">
    <text evidence="3">The sequence shown here is derived from an EMBL/GenBank/DDBJ whole genome shotgun (WGS) entry which is preliminary data.</text>
</comment>
<keyword evidence="4" id="KW-1185">Reference proteome</keyword>
<feature type="transmembrane region" description="Helical" evidence="2">
    <location>
        <begin position="184"/>
        <end position="204"/>
    </location>
</feature>
<keyword evidence="2" id="KW-0812">Transmembrane</keyword>
<keyword evidence="2" id="KW-0472">Membrane</keyword>
<evidence type="ECO:0000256" key="2">
    <source>
        <dbReference type="SAM" id="Phobius"/>
    </source>
</evidence>
<accession>A0AAW0G1H7</accession>
<protein>
    <submittedName>
        <fullName evidence="3">Uncharacterized protein</fullName>
    </submittedName>
</protein>
<evidence type="ECO:0000256" key="1">
    <source>
        <dbReference type="SAM" id="MobiDB-lite"/>
    </source>
</evidence>
<gene>
    <name evidence="3" type="ORF">QCA50_011396</name>
</gene>
<feature type="transmembrane region" description="Helical" evidence="2">
    <location>
        <begin position="92"/>
        <end position="109"/>
    </location>
</feature>
<keyword evidence="2" id="KW-1133">Transmembrane helix</keyword>
<dbReference type="EMBL" id="JASBNA010000020">
    <property type="protein sequence ID" value="KAK7685529.1"/>
    <property type="molecule type" value="Genomic_DNA"/>
</dbReference>
<sequence>MHRACVGSSVSIDSSQSAVVHRPLAHESNDSLALPVDTSVHYSISPNRHAREERSSQRGAQTIRDSADVGNVLSSPHDSTVTGLNIDHSYPLIFWVPAILFFGIPLAHLERLRKVFHVSLREDPNCSVDVKWNRHLVTLNKHWKDVSMAAVSILYSFGHIHYHLVGLDERAILVRTVITGLNWASIALAVLSTCCGRILCHYYCPRQYCRRDVEADIPVTLRLSLTVKALMFSCPIAFQRWSTLTACLALTSEPLVLLPANTGLSWFLLVIWSVVVIFFILLITLCWWRNIPIEPLLVRAEHDTL</sequence>
<organism evidence="3 4">
    <name type="scientific">Cerrena zonata</name>
    <dbReference type="NCBI Taxonomy" id="2478898"/>
    <lineage>
        <taxon>Eukaryota</taxon>
        <taxon>Fungi</taxon>
        <taxon>Dikarya</taxon>
        <taxon>Basidiomycota</taxon>
        <taxon>Agaricomycotina</taxon>
        <taxon>Agaricomycetes</taxon>
        <taxon>Polyporales</taxon>
        <taxon>Cerrenaceae</taxon>
        <taxon>Cerrena</taxon>
    </lineage>
</organism>
<dbReference type="AlphaFoldDB" id="A0AAW0G1H7"/>
<evidence type="ECO:0000313" key="4">
    <source>
        <dbReference type="Proteomes" id="UP001385951"/>
    </source>
</evidence>
<evidence type="ECO:0000313" key="3">
    <source>
        <dbReference type="EMBL" id="KAK7685529.1"/>
    </source>
</evidence>
<proteinExistence type="predicted"/>
<feature type="transmembrane region" description="Helical" evidence="2">
    <location>
        <begin position="146"/>
        <end position="164"/>
    </location>
</feature>
<name>A0AAW0G1H7_9APHY</name>
<reference evidence="3 4" key="1">
    <citation type="submission" date="2022-09" db="EMBL/GenBank/DDBJ databases">
        <authorList>
            <person name="Palmer J.M."/>
        </authorList>
    </citation>
    <scope>NUCLEOTIDE SEQUENCE [LARGE SCALE GENOMIC DNA]</scope>
    <source>
        <strain evidence="3 4">DSM 7382</strain>
    </source>
</reference>
<dbReference type="Proteomes" id="UP001385951">
    <property type="component" value="Unassembled WGS sequence"/>
</dbReference>
<feature type="transmembrane region" description="Helical" evidence="2">
    <location>
        <begin position="264"/>
        <end position="288"/>
    </location>
</feature>
<feature type="region of interest" description="Disordered" evidence="1">
    <location>
        <begin position="44"/>
        <end position="69"/>
    </location>
</feature>